<dbReference type="PANTHER" id="PTHR12994">
    <property type="entry name" value="SECERNIN"/>
    <property type="match status" value="1"/>
</dbReference>
<organism evidence="1">
    <name type="scientific">gut metagenome</name>
    <dbReference type="NCBI Taxonomy" id="749906"/>
    <lineage>
        <taxon>unclassified sequences</taxon>
        <taxon>metagenomes</taxon>
        <taxon>organismal metagenomes</taxon>
    </lineage>
</organism>
<dbReference type="Pfam" id="PF03577">
    <property type="entry name" value="Peptidase_C69"/>
    <property type="match status" value="1"/>
</dbReference>
<gene>
    <name evidence="1" type="ORF">EVA_07059</name>
</gene>
<dbReference type="PANTHER" id="PTHR12994:SF17">
    <property type="entry name" value="LD30995P"/>
    <property type="match status" value="1"/>
</dbReference>
<accession>J9GD85</accession>
<dbReference type="GO" id="GO:0016805">
    <property type="term" value="F:dipeptidase activity"/>
    <property type="evidence" value="ECO:0007669"/>
    <property type="project" value="InterPro"/>
</dbReference>
<dbReference type="InterPro" id="IPR005322">
    <property type="entry name" value="Peptidase_C69"/>
</dbReference>
<comment type="caution">
    <text evidence="1">The sequence shown here is derived from an EMBL/GenBank/DDBJ whole genome shotgun (WGS) entry which is preliminary data.</text>
</comment>
<dbReference type="GO" id="GO:0070004">
    <property type="term" value="F:cysteine-type exopeptidase activity"/>
    <property type="evidence" value="ECO:0007669"/>
    <property type="project" value="InterPro"/>
</dbReference>
<dbReference type="EMBL" id="AMCI01001667">
    <property type="protein sequence ID" value="EJX04834.1"/>
    <property type="molecule type" value="Genomic_DNA"/>
</dbReference>
<name>J9GD85_9ZZZZ</name>
<dbReference type="GO" id="GO:0006508">
    <property type="term" value="P:proteolysis"/>
    <property type="evidence" value="ECO:0007669"/>
    <property type="project" value="InterPro"/>
</dbReference>
<dbReference type="AlphaFoldDB" id="J9GD85"/>
<protein>
    <submittedName>
        <fullName evidence="1">Secreted peptidase</fullName>
    </submittedName>
</protein>
<proteinExistence type="predicted"/>
<evidence type="ECO:0000313" key="1">
    <source>
        <dbReference type="EMBL" id="EJX04834.1"/>
    </source>
</evidence>
<sequence length="275" mass="32013">MGSKNLIEFAIEHGFYNPKKDGAFNFSKAYTRDDGRDRVYNDPRVWQIQAMLTPSLKQNPEEGRTYPVYLKPDQKVTLENMKQVLRNHYDGTAHDPYGKVLNGDEQWRPISVFRTYESHVMQVRPWLPKEIGSVIYLGWGMADLSCYVPYYQGLDSVPANHGIGTKDADDESIYWAYRKLQTLVMTDYVKLAPIVKKAYSEFEAKTAKEQKAFEDEYVKVVKKDPKKADKMLNDWNLRVIKDAEALTRDLTNQLFTIRTHDIQEGIYFMNNKSKD</sequence>
<reference evidence="1" key="1">
    <citation type="journal article" date="2012" name="PLoS ONE">
        <title>Gene sets for utilization of primary and secondary nutrition supplies in the distal gut of endangered iberian lynx.</title>
        <authorList>
            <person name="Alcaide M."/>
            <person name="Messina E."/>
            <person name="Richter M."/>
            <person name="Bargiela R."/>
            <person name="Peplies J."/>
            <person name="Huws S.A."/>
            <person name="Newbold C.J."/>
            <person name="Golyshin P.N."/>
            <person name="Simon M.A."/>
            <person name="Lopez G."/>
            <person name="Yakimov M.M."/>
            <person name="Ferrer M."/>
        </authorList>
    </citation>
    <scope>NUCLEOTIDE SEQUENCE</scope>
</reference>